<name>A0AAN9EBU1_CROPI</name>
<sequence>MPTSEMGALSVLLILLLILCNTSLLGLAGGLFNFTWSASHCNVSSNNSKPELEDKRGVPSGANPLHNR</sequence>
<feature type="region of interest" description="Disordered" evidence="1">
    <location>
        <begin position="44"/>
        <end position="68"/>
    </location>
</feature>
<gene>
    <name evidence="2" type="ORF">RIF29_36931</name>
</gene>
<comment type="caution">
    <text evidence="2">The sequence shown here is derived from an EMBL/GenBank/DDBJ whole genome shotgun (WGS) entry which is preliminary data.</text>
</comment>
<protein>
    <submittedName>
        <fullName evidence="2">Uncharacterized protein</fullName>
    </submittedName>
</protein>
<proteinExistence type="predicted"/>
<dbReference type="EMBL" id="JAYWIO010000007">
    <property type="protein sequence ID" value="KAK7252750.1"/>
    <property type="molecule type" value="Genomic_DNA"/>
</dbReference>
<reference evidence="2 3" key="1">
    <citation type="submission" date="2024-01" db="EMBL/GenBank/DDBJ databases">
        <title>The genomes of 5 underutilized Papilionoideae crops provide insights into root nodulation and disease resistanc.</title>
        <authorList>
            <person name="Yuan L."/>
        </authorList>
    </citation>
    <scope>NUCLEOTIDE SEQUENCE [LARGE SCALE GENOMIC DNA]</scope>
    <source>
        <strain evidence="2">ZHUSHIDOU_FW_LH</strain>
        <tissue evidence="2">Leaf</tissue>
    </source>
</reference>
<organism evidence="2 3">
    <name type="scientific">Crotalaria pallida</name>
    <name type="common">Smooth rattlebox</name>
    <name type="synonym">Crotalaria striata</name>
    <dbReference type="NCBI Taxonomy" id="3830"/>
    <lineage>
        <taxon>Eukaryota</taxon>
        <taxon>Viridiplantae</taxon>
        <taxon>Streptophyta</taxon>
        <taxon>Embryophyta</taxon>
        <taxon>Tracheophyta</taxon>
        <taxon>Spermatophyta</taxon>
        <taxon>Magnoliopsida</taxon>
        <taxon>eudicotyledons</taxon>
        <taxon>Gunneridae</taxon>
        <taxon>Pentapetalae</taxon>
        <taxon>rosids</taxon>
        <taxon>fabids</taxon>
        <taxon>Fabales</taxon>
        <taxon>Fabaceae</taxon>
        <taxon>Papilionoideae</taxon>
        <taxon>50 kb inversion clade</taxon>
        <taxon>genistoids sensu lato</taxon>
        <taxon>core genistoids</taxon>
        <taxon>Crotalarieae</taxon>
        <taxon>Crotalaria</taxon>
    </lineage>
</organism>
<dbReference type="AlphaFoldDB" id="A0AAN9EBU1"/>
<evidence type="ECO:0000313" key="3">
    <source>
        <dbReference type="Proteomes" id="UP001372338"/>
    </source>
</evidence>
<keyword evidence="3" id="KW-1185">Reference proteome</keyword>
<accession>A0AAN9EBU1</accession>
<evidence type="ECO:0000256" key="1">
    <source>
        <dbReference type="SAM" id="MobiDB-lite"/>
    </source>
</evidence>
<dbReference type="Proteomes" id="UP001372338">
    <property type="component" value="Unassembled WGS sequence"/>
</dbReference>
<evidence type="ECO:0000313" key="2">
    <source>
        <dbReference type="EMBL" id="KAK7252750.1"/>
    </source>
</evidence>